<comment type="caution">
    <text evidence="6">The sequence shown here is derived from an EMBL/GenBank/DDBJ whole genome shotgun (WGS) entry which is preliminary data.</text>
</comment>
<keyword evidence="4" id="KW-0456">Lyase</keyword>
<organism evidence="6 7">
    <name type="scientific">Besnoitia besnoiti</name>
    <name type="common">Apicomplexan protozoan</name>
    <dbReference type="NCBI Taxonomy" id="94643"/>
    <lineage>
        <taxon>Eukaryota</taxon>
        <taxon>Sar</taxon>
        <taxon>Alveolata</taxon>
        <taxon>Apicomplexa</taxon>
        <taxon>Conoidasida</taxon>
        <taxon>Coccidia</taxon>
        <taxon>Eucoccidiorida</taxon>
        <taxon>Eimeriorina</taxon>
        <taxon>Sarcocystidae</taxon>
        <taxon>Besnoitia</taxon>
    </lineage>
</organism>
<sequence length="104" mass="12075">MSSLARLAANSPRLRQLHKQVPQWHLTDGHLSIKKKFQFKDFNEAWGFMSRVALQAEKMNHHPNWYNVYSTVEVELSTHDATGLTEKDFELARFMDETAKITGN</sequence>
<evidence type="ECO:0000256" key="4">
    <source>
        <dbReference type="ARBA" id="ARBA00023239"/>
    </source>
</evidence>
<accession>A0A2A9MGT1</accession>
<proteinExistence type="inferred from homology"/>
<dbReference type="STRING" id="94643.A0A2A9MGT1"/>
<evidence type="ECO:0000313" key="6">
    <source>
        <dbReference type="EMBL" id="PFH35166.1"/>
    </source>
</evidence>
<keyword evidence="7" id="KW-1185">Reference proteome</keyword>
<gene>
    <name evidence="6" type="ORF">BESB_060530</name>
</gene>
<dbReference type="OrthoDB" id="277398at2759"/>
<dbReference type="EC" id="4.2.1.96" evidence="3"/>
<dbReference type="Proteomes" id="UP000224006">
    <property type="component" value="Chromosome V"/>
</dbReference>
<dbReference type="PANTHER" id="PTHR12599:SF0">
    <property type="entry name" value="PTERIN-4-ALPHA-CARBINOLAMINE DEHYDRATASE"/>
    <property type="match status" value="1"/>
</dbReference>
<dbReference type="Pfam" id="PF01329">
    <property type="entry name" value="Pterin_4a"/>
    <property type="match status" value="1"/>
</dbReference>
<dbReference type="HAMAP" id="MF_00434">
    <property type="entry name" value="Pterin_4_alpha"/>
    <property type="match status" value="1"/>
</dbReference>
<dbReference type="GeneID" id="40310981"/>
<evidence type="ECO:0000256" key="1">
    <source>
        <dbReference type="ARBA" id="ARBA00001554"/>
    </source>
</evidence>
<evidence type="ECO:0000256" key="2">
    <source>
        <dbReference type="ARBA" id="ARBA00006472"/>
    </source>
</evidence>
<dbReference type="SUPFAM" id="SSF55248">
    <property type="entry name" value="PCD-like"/>
    <property type="match status" value="1"/>
</dbReference>
<dbReference type="InterPro" id="IPR001533">
    <property type="entry name" value="Pterin_deHydtase"/>
</dbReference>
<dbReference type="Gene3D" id="3.30.1360.20">
    <property type="entry name" value="Transcriptional coactivator/pterin dehydratase"/>
    <property type="match status" value="1"/>
</dbReference>
<dbReference type="GO" id="GO:0006729">
    <property type="term" value="P:tetrahydrobiopterin biosynthetic process"/>
    <property type="evidence" value="ECO:0007669"/>
    <property type="project" value="InterPro"/>
</dbReference>
<comment type="similarity">
    <text evidence="2">Belongs to the pterin-4-alpha-carbinolamine dehydratase family.</text>
</comment>
<dbReference type="VEuPathDB" id="ToxoDB:BESB_060530"/>
<dbReference type="AlphaFoldDB" id="A0A2A9MGT1"/>
<reference evidence="6 7" key="1">
    <citation type="submission" date="2017-09" db="EMBL/GenBank/DDBJ databases">
        <title>Genome sequencing of Besnoitia besnoiti strain Bb-Ger1.</title>
        <authorList>
            <person name="Schares G."/>
            <person name="Venepally P."/>
            <person name="Lorenzi H.A."/>
        </authorList>
    </citation>
    <scope>NUCLEOTIDE SEQUENCE [LARGE SCALE GENOMIC DNA]</scope>
    <source>
        <strain evidence="6 7">Bb-Ger1</strain>
    </source>
</reference>
<dbReference type="NCBIfam" id="NF002018">
    <property type="entry name" value="PRK00823.1-3"/>
    <property type="match status" value="1"/>
</dbReference>
<evidence type="ECO:0000256" key="5">
    <source>
        <dbReference type="ARBA" id="ARBA00030497"/>
    </source>
</evidence>
<dbReference type="PANTHER" id="PTHR12599">
    <property type="entry name" value="PTERIN-4-ALPHA-CARBINOLAMINE DEHYDRATASE"/>
    <property type="match status" value="1"/>
</dbReference>
<dbReference type="EMBL" id="NWUJ01000005">
    <property type="protein sequence ID" value="PFH35166.1"/>
    <property type="molecule type" value="Genomic_DNA"/>
</dbReference>
<dbReference type="GO" id="GO:0008124">
    <property type="term" value="F:4-alpha-hydroxytetrahydrobiopterin dehydratase activity"/>
    <property type="evidence" value="ECO:0007669"/>
    <property type="project" value="UniProtKB-EC"/>
</dbReference>
<evidence type="ECO:0000256" key="3">
    <source>
        <dbReference type="ARBA" id="ARBA00013252"/>
    </source>
</evidence>
<comment type="catalytic activity">
    <reaction evidence="1">
        <text>(4aS,6R)-4a-hydroxy-L-erythro-5,6,7,8-tetrahydrobiopterin = (6R)-L-erythro-6,7-dihydrobiopterin + H2O</text>
        <dbReference type="Rhea" id="RHEA:11920"/>
        <dbReference type="ChEBI" id="CHEBI:15377"/>
        <dbReference type="ChEBI" id="CHEBI:15642"/>
        <dbReference type="ChEBI" id="CHEBI:43120"/>
        <dbReference type="EC" id="4.2.1.96"/>
    </reaction>
</comment>
<protein>
    <recommendedName>
        <fullName evidence="3">4a-hydroxytetrahydrobiopterin dehydratase</fullName>
        <ecNumber evidence="3">4.2.1.96</ecNumber>
    </recommendedName>
    <alternativeName>
        <fullName evidence="5">4-alpha-hydroxy-tetrahydropterin dehydratase</fullName>
    </alternativeName>
</protein>
<evidence type="ECO:0000313" key="7">
    <source>
        <dbReference type="Proteomes" id="UP000224006"/>
    </source>
</evidence>
<dbReference type="KEGG" id="bbes:BESB_060530"/>
<dbReference type="InterPro" id="IPR036428">
    <property type="entry name" value="PCD_sf"/>
</dbReference>
<dbReference type="CDD" id="cd00914">
    <property type="entry name" value="PCD_DCoH_subfamily_b"/>
    <property type="match status" value="1"/>
</dbReference>
<dbReference type="RefSeq" id="XP_029219175.1">
    <property type="nucleotide sequence ID" value="XM_029364467.1"/>
</dbReference>
<name>A0A2A9MGT1_BESBE</name>